<feature type="non-terminal residue" evidence="6">
    <location>
        <position position="108"/>
    </location>
</feature>
<dbReference type="PANTHER" id="PTHR10218:SF302">
    <property type="entry name" value="GUANINE NUCLEOTIDE-BINDING PROTEIN ALPHA-5 SUBUNIT"/>
    <property type="match status" value="1"/>
</dbReference>
<evidence type="ECO:0000256" key="4">
    <source>
        <dbReference type="ARBA" id="ARBA00023224"/>
    </source>
</evidence>
<dbReference type="GO" id="GO:0005525">
    <property type="term" value="F:GTP binding"/>
    <property type="evidence" value="ECO:0007669"/>
    <property type="project" value="UniProtKB-KW"/>
</dbReference>
<keyword evidence="1" id="KW-0479">Metal-binding</keyword>
<evidence type="ECO:0000256" key="1">
    <source>
        <dbReference type="ARBA" id="ARBA00022723"/>
    </source>
</evidence>
<keyword evidence="7" id="KW-1185">Reference proteome</keyword>
<gene>
    <name evidence="6" type="ORF">PHLCEN_2v9913</name>
</gene>
<evidence type="ECO:0000313" key="6">
    <source>
        <dbReference type="EMBL" id="PSR74405.1"/>
    </source>
</evidence>
<name>A0A2R6NPI9_9APHY</name>
<feature type="binding site" evidence="5">
    <location>
        <begin position="35"/>
        <end position="38"/>
    </location>
    <ligand>
        <name>GTP</name>
        <dbReference type="ChEBI" id="CHEBI:37565"/>
    </ligand>
</feature>
<dbReference type="GO" id="GO:0007188">
    <property type="term" value="P:adenylate cyclase-modulating G protein-coupled receptor signaling pathway"/>
    <property type="evidence" value="ECO:0007669"/>
    <property type="project" value="TreeGrafter"/>
</dbReference>
<keyword evidence="2 5" id="KW-0547">Nucleotide-binding</keyword>
<evidence type="ECO:0000313" key="7">
    <source>
        <dbReference type="Proteomes" id="UP000186601"/>
    </source>
</evidence>
<dbReference type="SUPFAM" id="SSF52540">
    <property type="entry name" value="P-loop containing nucleoside triphosphate hydrolases"/>
    <property type="match status" value="1"/>
</dbReference>
<dbReference type="Pfam" id="PF00503">
    <property type="entry name" value="G-alpha"/>
    <property type="match status" value="1"/>
</dbReference>
<sequence>MINIHLFGQEDSVLLWKAVCSNKLLERVELILFMNKCDILESKLRSGIRLAKYLRSFGDRPNDLESAQKYFRSKFSFIHREHSPLPRKFHGYFTSVTDASTTSGILVS</sequence>
<dbReference type="Gene3D" id="3.40.50.300">
    <property type="entry name" value="P-loop containing nucleotide triphosphate hydrolases"/>
    <property type="match status" value="1"/>
</dbReference>
<dbReference type="GO" id="GO:0003924">
    <property type="term" value="F:GTPase activity"/>
    <property type="evidence" value="ECO:0007669"/>
    <property type="project" value="InterPro"/>
</dbReference>
<dbReference type="PANTHER" id="PTHR10218">
    <property type="entry name" value="GTP-BINDING PROTEIN ALPHA SUBUNIT"/>
    <property type="match status" value="1"/>
</dbReference>
<dbReference type="Proteomes" id="UP000186601">
    <property type="component" value="Unassembled WGS sequence"/>
</dbReference>
<dbReference type="OrthoDB" id="5817230at2759"/>
<dbReference type="GO" id="GO:0005834">
    <property type="term" value="C:heterotrimeric G-protein complex"/>
    <property type="evidence" value="ECO:0007669"/>
    <property type="project" value="TreeGrafter"/>
</dbReference>
<evidence type="ECO:0000256" key="2">
    <source>
        <dbReference type="ARBA" id="ARBA00022741"/>
    </source>
</evidence>
<reference evidence="6 7" key="1">
    <citation type="submission" date="2018-02" db="EMBL/GenBank/DDBJ databases">
        <title>Genome sequence of the basidiomycete white-rot fungus Phlebia centrifuga.</title>
        <authorList>
            <person name="Granchi Z."/>
            <person name="Peng M."/>
            <person name="de Vries R.P."/>
            <person name="Hilden K."/>
            <person name="Makela M.R."/>
            <person name="Grigoriev I."/>
            <person name="Riley R."/>
        </authorList>
    </citation>
    <scope>NUCLEOTIDE SEQUENCE [LARGE SCALE GENOMIC DNA]</scope>
    <source>
        <strain evidence="6 7">FBCC195</strain>
    </source>
</reference>
<keyword evidence="3 5" id="KW-0342">GTP-binding</keyword>
<dbReference type="EMBL" id="MLYV02000990">
    <property type="protein sequence ID" value="PSR74405.1"/>
    <property type="molecule type" value="Genomic_DNA"/>
</dbReference>
<dbReference type="GO" id="GO:0031683">
    <property type="term" value="F:G-protein beta/gamma-subunit complex binding"/>
    <property type="evidence" value="ECO:0007669"/>
    <property type="project" value="InterPro"/>
</dbReference>
<dbReference type="STRING" id="98765.A0A2R6NPI9"/>
<protein>
    <submittedName>
        <fullName evidence="6">Uncharacterized protein</fullName>
    </submittedName>
</protein>
<dbReference type="AlphaFoldDB" id="A0A2R6NPI9"/>
<dbReference type="InterPro" id="IPR001019">
    <property type="entry name" value="Gprotein_alpha_su"/>
</dbReference>
<evidence type="ECO:0000256" key="3">
    <source>
        <dbReference type="ARBA" id="ARBA00023134"/>
    </source>
</evidence>
<dbReference type="GO" id="GO:0001664">
    <property type="term" value="F:G protein-coupled receptor binding"/>
    <property type="evidence" value="ECO:0007669"/>
    <property type="project" value="TreeGrafter"/>
</dbReference>
<proteinExistence type="predicted"/>
<organism evidence="6 7">
    <name type="scientific">Hermanssonia centrifuga</name>
    <dbReference type="NCBI Taxonomy" id="98765"/>
    <lineage>
        <taxon>Eukaryota</taxon>
        <taxon>Fungi</taxon>
        <taxon>Dikarya</taxon>
        <taxon>Basidiomycota</taxon>
        <taxon>Agaricomycotina</taxon>
        <taxon>Agaricomycetes</taxon>
        <taxon>Polyporales</taxon>
        <taxon>Meruliaceae</taxon>
        <taxon>Hermanssonia</taxon>
    </lineage>
</organism>
<accession>A0A2R6NPI9</accession>
<keyword evidence="4" id="KW-0807">Transducer</keyword>
<dbReference type="GO" id="GO:0046872">
    <property type="term" value="F:metal ion binding"/>
    <property type="evidence" value="ECO:0007669"/>
    <property type="project" value="UniProtKB-KW"/>
</dbReference>
<comment type="caution">
    <text evidence="6">The sequence shown here is derived from an EMBL/GenBank/DDBJ whole genome shotgun (WGS) entry which is preliminary data.</text>
</comment>
<dbReference type="GO" id="GO:0005737">
    <property type="term" value="C:cytoplasm"/>
    <property type="evidence" value="ECO:0007669"/>
    <property type="project" value="TreeGrafter"/>
</dbReference>
<evidence type="ECO:0000256" key="5">
    <source>
        <dbReference type="PIRSR" id="PIRSR601019-1"/>
    </source>
</evidence>
<dbReference type="InterPro" id="IPR027417">
    <property type="entry name" value="P-loop_NTPase"/>
</dbReference>